<evidence type="ECO:0000313" key="5">
    <source>
        <dbReference type="Proteomes" id="UP000006906"/>
    </source>
</evidence>
<name>A0A2K3DSD2_CHLRE</name>
<feature type="repeat" description="WD" evidence="3">
    <location>
        <begin position="28"/>
        <end position="50"/>
    </location>
</feature>
<organism evidence="4 5">
    <name type="scientific">Chlamydomonas reinhardtii</name>
    <name type="common">Chlamydomonas smithii</name>
    <dbReference type="NCBI Taxonomy" id="3055"/>
    <lineage>
        <taxon>Eukaryota</taxon>
        <taxon>Viridiplantae</taxon>
        <taxon>Chlorophyta</taxon>
        <taxon>core chlorophytes</taxon>
        <taxon>Chlorophyceae</taxon>
        <taxon>CS clade</taxon>
        <taxon>Chlamydomonadales</taxon>
        <taxon>Chlamydomonadaceae</taxon>
        <taxon>Chlamydomonas</taxon>
    </lineage>
</organism>
<dbReference type="SUPFAM" id="SSF101908">
    <property type="entry name" value="Putative isomerase YbhE"/>
    <property type="match status" value="1"/>
</dbReference>
<dbReference type="InterPro" id="IPR019775">
    <property type="entry name" value="WD40_repeat_CS"/>
</dbReference>
<feature type="repeat" description="WD" evidence="3">
    <location>
        <begin position="71"/>
        <end position="95"/>
    </location>
</feature>
<reference evidence="4 5" key="1">
    <citation type="journal article" date="2007" name="Science">
        <title>The Chlamydomonas genome reveals the evolution of key animal and plant functions.</title>
        <authorList>
            <person name="Merchant S.S."/>
            <person name="Prochnik S.E."/>
            <person name="Vallon O."/>
            <person name="Harris E.H."/>
            <person name="Karpowicz S.J."/>
            <person name="Witman G.B."/>
            <person name="Terry A."/>
            <person name="Salamov A."/>
            <person name="Fritz-Laylin L.K."/>
            <person name="Marechal-Drouard L."/>
            <person name="Marshall W.F."/>
            <person name="Qu L.H."/>
            <person name="Nelson D.R."/>
            <person name="Sanderfoot A.A."/>
            <person name="Spalding M.H."/>
            <person name="Kapitonov V.V."/>
            <person name="Ren Q."/>
            <person name="Ferris P."/>
            <person name="Lindquist E."/>
            <person name="Shapiro H."/>
            <person name="Lucas S.M."/>
            <person name="Grimwood J."/>
            <person name="Schmutz J."/>
            <person name="Cardol P."/>
            <person name="Cerutti H."/>
            <person name="Chanfreau G."/>
            <person name="Chen C.L."/>
            <person name="Cognat V."/>
            <person name="Croft M.T."/>
            <person name="Dent R."/>
            <person name="Dutcher S."/>
            <person name="Fernandez E."/>
            <person name="Fukuzawa H."/>
            <person name="Gonzalez-Ballester D."/>
            <person name="Gonzalez-Halphen D."/>
            <person name="Hallmann A."/>
            <person name="Hanikenne M."/>
            <person name="Hippler M."/>
            <person name="Inwood W."/>
            <person name="Jabbari K."/>
            <person name="Kalanon M."/>
            <person name="Kuras R."/>
            <person name="Lefebvre P.A."/>
            <person name="Lemaire S.D."/>
            <person name="Lobanov A.V."/>
            <person name="Lohr M."/>
            <person name="Manuell A."/>
            <person name="Meier I."/>
            <person name="Mets L."/>
            <person name="Mittag M."/>
            <person name="Mittelmeier T."/>
            <person name="Moroney J.V."/>
            <person name="Moseley J."/>
            <person name="Napoli C."/>
            <person name="Nedelcu A.M."/>
            <person name="Niyogi K."/>
            <person name="Novoselov S.V."/>
            <person name="Paulsen I.T."/>
            <person name="Pazour G."/>
            <person name="Purton S."/>
            <person name="Ral J.P."/>
            <person name="Riano-Pachon D.M."/>
            <person name="Riekhof W."/>
            <person name="Rymarquis L."/>
            <person name="Schroda M."/>
            <person name="Stern D."/>
            <person name="Umen J."/>
            <person name="Willows R."/>
            <person name="Wilson N."/>
            <person name="Zimmer S.L."/>
            <person name="Allmer J."/>
            <person name="Balk J."/>
            <person name="Bisova K."/>
            <person name="Chen C.J."/>
            <person name="Elias M."/>
            <person name="Gendler K."/>
            <person name="Hauser C."/>
            <person name="Lamb M.R."/>
            <person name="Ledford H."/>
            <person name="Long J.C."/>
            <person name="Minagawa J."/>
            <person name="Page M.D."/>
            <person name="Pan J."/>
            <person name="Pootakham W."/>
            <person name="Roje S."/>
            <person name="Rose A."/>
            <person name="Stahlberg E."/>
            <person name="Terauchi A.M."/>
            <person name="Yang P."/>
            <person name="Ball S."/>
            <person name="Bowler C."/>
            <person name="Dieckmann C.L."/>
            <person name="Gladyshev V.N."/>
            <person name="Green P."/>
            <person name="Jorgensen R."/>
            <person name="Mayfield S."/>
            <person name="Mueller-Roeber B."/>
            <person name="Rajamani S."/>
            <person name="Sayre R.T."/>
            <person name="Brokstein P."/>
            <person name="Dubchak I."/>
            <person name="Goodstein D."/>
            <person name="Hornick L."/>
            <person name="Huang Y.W."/>
            <person name="Jhaveri J."/>
            <person name="Luo Y."/>
            <person name="Martinez D."/>
            <person name="Ngau W.C."/>
            <person name="Otillar B."/>
            <person name="Poliakov A."/>
            <person name="Porter A."/>
            <person name="Szajkowski L."/>
            <person name="Werner G."/>
            <person name="Zhou K."/>
            <person name="Grigoriev I.V."/>
            <person name="Rokhsar D.S."/>
            <person name="Grossman A.R."/>
        </authorList>
    </citation>
    <scope>NUCLEOTIDE SEQUENCE [LARGE SCALE GENOMIC DNA]</scope>
    <source>
        <strain evidence="5">CC-503</strain>
    </source>
</reference>
<dbReference type="KEGG" id="cre:CHLRE_05g243455v5"/>
<evidence type="ECO:0000256" key="1">
    <source>
        <dbReference type="ARBA" id="ARBA00022574"/>
    </source>
</evidence>
<evidence type="ECO:0000256" key="3">
    <source>
        <dbReference type="PROSITE-ProRule" id="PRU00221"/>
    </source>
</evidence>
<evidence type="ECO:0000313" key="4">
    <source>
        <dbReference type="EMBL" id="PNW83439.1"/>
    </source>
</evidence>
<gene>
    <name evidence="4" type="ORF">CHLRE_05g243455v5</name>
</gene>
<dbReference type="Proteomes" id="UP000006906">
    <property type="component" value="Chromosome 5"/>
</dbReference>
<evidence type="ECO:0000256" key="2">
    <source>
        <dbReference type="ARBA" id="ARBA00022737"/>
    </source>
</evidence>
<dbReference type="STRING" id="3055.A0A2K3DSD2"/>
<dbReference type="RefSeq" id="XP_042924698.1">
    <property type="nucleotide sequence ID" value="XM_043062456.1"/>
</dbReference>
<dbReference type="Gene3D" id="2.130.10.10">
    <property type="entry name" value="YVTN repeat-like/Quinoprotein amine dehydrogenase"/>
    <property type="match status" value="1"/>
</dbReference>
<dbReference type="InterPro" id="IPR001680">
    <property type="entry name" value="WD40_rpt"/>
</dbReference>
<proteinExistence type="predicted"/>
<dbReference type="Gramene" id="PNW83439">
    <property type="protein sequence ID" value="PNW83439"/>
    <property type="gene ID" value="CHLRE_05g243455v5"/>
</dbReference>
<dbReference type="GeneID" id="66053473"/>
<keyword evidence="1 3" id="KW-0853">WD repeat</keyword>
<dbReference type="EMBL" id="CM008966">
    <property type="protein sequence ID" value="PNW83439.1"/>
    <property type="molecule type" value="Genomic_DNA"/>
</dbReference>
<sequence>METRDSPQAVVALAAAAGAAGTGPYSGLVIAGRDGALRVWDFRGGATVRLARHPAFQLGTTGGSGKPRCRLGVSPDGRLLAAGAADGAVWVWDLRAAAAGGGGGGGAPKQLRGGPGGLCAHREAAVAAAFSSDLCALVTADKAGGLAFWAME</sequence>
<dbReference type="InterPro" id="IPR015943">
    <property type="entry name" value="WD40/YVTN_repeat-like_dom_sf"/>
</dbReference>
<protein>
    <submittedName>
        <fullName evidence="4">Uncharacterized protein</fullName>
    </submittedName>
</protein>
<accession>A0A2K3DSD2</accession>
<dbReference type="PROSITE" id="PS00678">
    <property type="entry name" value="WD_REPEATS_1"/>
    <property type="match status" value="1"/>
</dbReference>
<keyword evidence="2" id="KW-0677">Repeat</keyword>
<dbReference type="OrthoDB" id="506888at2759"/>
<dbReference type="AlphaFoldDB" id="A0A2K3DSD2"/>
<dbReference type="Pfam" id="PF00400">
    <property type="entry name" value="WD40"/>
    <property type="match status" value="1"/>
</dbReference>
<dbReference type="PROSITE" id="PS50082">
    <property type="entry name" value="WD_REPEATS_2"/>
    <property type="match status" value="2"/>
</dbReference>
<keyword evidence="5" id="KW-1185">Reference proteome</keyword>
<dbReference type="InParanoid" id="A0A2K3DSD2"/>